<evidence type="ECO:0000313" key="2">
    <source>
        <dbReference type="Proteomes" id="UP000279962"/>
    </source>
</evidence>
<dbReference type="RefSeq" id="WP_087552792.1">
    <property type="nucleotide sequence ID" value="NZ_CP033133.1"/>
</dbReference>
<dbReference type="AlphaFoldDB" id="A0A3G2SYP5"/>
<gene>
    <name evidence="1" type="ORF">CDG68_04550</name>
</gene>
<dbReference type="Pfam" id="PF10987">
    <property type="entry name" value="DUF2806"/>
    <property type="match status" value="1"/>
</dbReference>
<accession>A0A3G2SYP5</accession>
<organism evidence="1 2">
    <name type="scientific">Acinetobacter wuhouensis</name>
    <dbReference type="NCBI Taxonomy" id="1879050"/>
    <lineage>
        <taxon>Bacteria</taxon>
        <taxon>Pseudomonadati</taxon>
        <taxon>Pseudomonadota</taxon>
        <taxon>Gammaproteobacteria</taxon>
        <taxon>Moraxellales</taxon>
        <taxon>Moraxellaceae</taxon>
        <taxon>Acinetobacter</taxon>
    </lineage>
</organism>
<sequence>MEKGLAEFRDGKFILIEESIGNPTSPLGLILANNNDQKASNLGKCLNKAYGHLIEKNDEQISGTFFNKWMNYGKEITEEELQDLWGKILSEEIATPNSINYLVLNTFSLMSKKHLEAFHSLLPFICDGNLYCNNTLSAEKNYSHVTPSILSELIDLNIIKGLHPADVFFKKELHQVTYGDKSIPSIYVNKTNFIAFHLSEDHQEIKPNFFLLTTIGQKLFEIALSNLEIENYFIQLINSFKQLPEFSSVQTFELVTLIEDKWQSKLTIQK</sequence>
<dbReference type="EMBL" id="CP033133">
    <property type="protein sequence ID" value="AYO52981.1"/>
    <property type="molecule type" value="Genomic_DNA"/>
</dbReference>
<protein>
    <submittedName>
        <fullName evidence="1">DUF2806 domain-containing protein</fullName>
    </submittedName>
</protein>
<proteinExistence type="predicted"/>
<name>A0A3G2SYP5_9GAMM</name>
<reference evidence="1 2" key="1">
    <citation type="submission" date="2018-10" db="EMBL/GenBank/DDBJ databases">
        <title>The complete genome of Acinetobacter wuhouensis strain WCHAW010062.</title>
        <authorList>
            <person name="Hu Y."/>
            <person name="Long H."/>
            <person name="Feng Y."/>
            <person name="Zong Z."/>
        </authorList>
    </citation>
    <scope>NUCLEOTIDE SEQUENCE [LARGE SCALE GENOMIC DNA]</scope>
    <source>
        <strain evidence="1 2">WCHAW010062</strain>
    </source>
</reference>
<dbReference type="InterPro" id="IPR021254">
    <property type="entry name" value="DUF2806"/>
</dbReference>
<evidence type="ECO:0000313" key="1">
    <source>
        <dbReference type="EMBL" id="AYO52981.1"/>
    </source>
</evidence>
<dbReference type="Proteomes" id="UP000279962">
    <property type="component" value="Chromosome"/>
</dbReference>